<evidence type="ECO:0000313" key="4">
    <source>
        <dbReference type="Proteomes" id="UP000256709"/>
    </source>
</evidence>
<dbReference type="Proteomes" id="UP000256709">
    <property type="component" value="Unassembled WGS sequence"/>
</dbReference>
<feature type="signal peptide" evidence="2">
    <location>
        <begin position="1"/>
        <end position="23"/>
    </location>
</feature>
<accession>A0A3E0VRF7</accession>
<gene>
    <name evidence="3" type="ORF">B7R21_11660</name>
</gene>
<feature type="compositionally biased region" description="Low complexity" evidence="1">
    <location>
        <begin position="22"/>
        <end position="33"/>
    </location>
</feature>
<evidence type="ECO:0000256" key="2">
    <source>
        <dbReference type="SAM" id="SignalP"/>
    </source>
</evidence>
<organism evidence="3 4">
    <name type="scientific">Subtercola boreus</name>
    <dbReference type="NCBI Taxonomy" id="120213"/>
    <lineage>
        <taxon>Bacteria</taxon>
        <taxon>Bacillati</taxon>
        <taxon>Actinomycetota</taxon>
        <taxon>Actinomycetes</taxon>
        <taxon>Micrococcales</taxon>
        <taxon>Microbacteriaceae</taxon>
        <taxon>Subtercola</taxon>
    </lineage>
</organism>
<reference evidence="3 4" key="1">
    <citation type="submission" date="2017-04" db="EMBL/GenBank/DDBJ databases">
        <title>Comparative genome analysis of Subtercola boreus.</title>
        <authorList>
            <person name="Cho Y.-J."/>
            <person name="Cho A."/>
            <person name="Kim O.-S."/>
            <person name="Lee J.-I."/>
        </authorList>
    </citation>
    <scope>NUCLEOTIDE SEQUENCE [LARGE SCALE GENOMIC DNA]</scope>
    <source>
        <strain evidence="3 4">P27444</strain>
    </source>
</reference>
<proteinExistence type="predicted"/>
<name>A0A3E0VRF7_9MICO</name>
<sequence>MVATTLTLAGCASAGAVPSAADAAGSLSGSRSATKSPTPTPTAQPWAEVTDGTWTPISRAVALGQPASSNPFAYSVTVTGVPTLTILGDRVTMTSPVSITHTQDDLTRNTVAYATHPIWTPGNLNYPEHDEAYGTHPDMKCAAEKIAVGETTTCTVAFTAPPREIQNSYWQFVGVDSAAWPSQPGRN</sequence>
<dbReference type="RefSeq" id="WP_116283422.1">
    <property type="nucleotide sequence ID" value="NZ_NBXA01000022.1"/>
</dbReference>
<evidence type="ECO:0008006" key="5">
    <source>
        <dbReference type="Google" id="ProtNLM"/>
    </source>
</evidence>
<evidence type="ECO:0000256" key="1">
    <source>
        <dbReference type="SAM" id="MobiDB-lite"/>
    </source>
</evidence>
<dbReference type="AlphaFoldDB" id="A0A3E0VRF7"/>
<feature type="region of interest" description="Disordered" evidence="1">
    <location>
        <begin position="22"/>
        <end position="48"/>
    </location>
</feature>
<feature type="chain" id="PRO_5017750654" description="DUF4352 domain-containing protein" evidence="2">
    <location>
        <begin position="24"/>
        <end position="187"/>
    </location>
</feature>
<evidence type="ECO:0000313" key="3">
    <source>
        <dbReference type="EMBL" id="RFA11983.1"/>
    </source>
</evidence>
<keyword evidence="2" id="KW-0732">Signal</keyword>
<protein>
    <recommendedName>
        <fullName evidence="5">DUF4352 domain-containing protein</fullName>
    </recommendedName>
</protein>
<comment type="caution">
    <text evidence="3">The sequence shown here is derived from an EMBL/GenBank/DDBJ whole genome shotgun (WGS) entry which is preliminary data.</text>
</comment>
<dbReference type="EMBL" id="NBXA01000022">
    <property type="protein sequence ID" value="RFA11983.1"/>
    <property type="molecule type" value="Genomic_DNA"/>
</dbReference>